<name>A0AAV7MTB1_PLEWA</name>
<gene>
    <name evidence="1" type="ORF">NDU88_003810</name>
</gene>
<protein>
    <submittedName>
        <fullName evidence="1">Uncharacterized protein</fullName>
    </submittedName>
</protein>
<evidence type="ECO:0000313" key="2">
    <source>
        <dbReference type="Proteomes" id="UP001066276"/>
    </source>
</evidence>
<dbReference type="AlphaFoldDB" id="A0AAV7MTB1"/>
<dbReference type="EMBL" id="JANPWB010000013">
    <property type="protein sequence ID" value="KAJ1106409.1"/>
    <property type="molecule type" value="Genomic_DNA"/>
</dbReference>
<comment type="caution">
    <text evidence="1">The sequence shown here is derived from an EMBL/GenBank/DDBJ whole genome shotgun (WGS) entry which is preliminary data.</text>
</comment>
<dbReference type="Proteomes" id="UP001066276">
    <property type="component" value="Chromosome 9"/>
</dbReference>
<accession>A0AAV7MTB1</accession>
<reference evidence="1" key="1">
    <citation type="journal article" date="2022" name="bioRxiv">
        <title>Sequencing and chromosome-scale assembly of the giantPleurodeles waltlgenome.</title>
        <authorList>
            <person name="Brown T."/>
            <person name="Elewa A."/>
            <person name="Iarovenko S."/>
            <person name="Subramanian E."/>
            <person name="Araus A.J."/>
            <person name="Petzold A."/>
            <person name="Susuki M."/>
            <person name="Suzuki K.-i.T."/>
            <person name="Hayashi T."/>
            <person name="Toyoda A."/>
            <person name="Oliveira C."/>
            <person name="Osipova E."/>
            <person name="Leigh N.D."/>
            <person name="Simon A."/>
            <person name="Yun M.H."/>
        </authorList>
    </citation>
    <scope>NUCLEOTIDE SEQUENCE</scope>
    <source>
        <strain evidence="1">20211129_DDA</strain>
        <tissue evidence="1">Liver</tissue>
    </source>
</reference>
<organism evidence="1 2">
    <name type="scientific">Pleurodeles waltl</name>
    <name type="common">Iberian ribbed newt</name>
    <dbReference type="NCBI Taxonomy" id="8319"/>
    <lineage>
        <taxon>Eukaryota</taxon>
        <taxon>Metazoa</taxon>
        <taxon>Chordata</taxon>
        <taxon>Craniata</taxon>
        <taxon>Vertebrata</taxon>
        <taxon>Euteleostomi</taxon>
        <taxon>Amphibia</taxon>
        <taxon>Batrachia</taxon>
        <taxon>Caudata</taxon>
        <taxon>Salamandroidea</taxon>
        <taxon>Salamandridae</taxon>
        <taxon>Pleurodelinae</taxon>
        <taxon>Pleurodeles</taxon>
    </lineage>
</organism>
<evidence type="ECO:0000313" key="1">
    <source>
        <dbReference type="EMBL" id="KAJ1106409.1"/>
    </source>
</evidence>
<sequence length="141" mass="14953">MYGTGIGQVTPALRICAVASGFALAVRVQSQLGQEGYSIKGMARQPRCLVLAVAVVSVSVIGPFRGWSGASSSPAAPAASPHSRLLPRSSALWRGLHGRGIVQELRPPKERLQPKELRRVVRIQAVSVGRRPPPHSHLGAV</sequence>
<proteinExistence type="predicted"/>
<keyword evidence="2" id="KW-1185">Reference proteome</keyword>